<sequence length="195" mass="21715">MARSKEFDVDNVLGKAMTIFWQQGYEKTSMQDLVTGMGIHKRSMYDTFGDKHTLYMKVMERYTDTVSGKMESRVEGLPSAKEAIRLLFEAVAFKKGPEPKGCLLVNTAVELANHDPEAAAKVTEAFRNTEHLLERLLRQGQESGELALSFDPADMAAYLHNALVGLRVLVKTDPQAGRVRTIIDLTLKPLDSSPV</sequence>
<evidence type="ECO:0000256" key="3">
    <source>
        <dbReference type="ARBA" id="ARBA00023163"/>
    </source>
</evidence>
<dbReference type="SUPFAM" id="SSF48498">
    <property type="entry name" value="Tetracyclin repressor-like, C-terminal domain"/>
    <property type="match status" value="1"/>
</dbReference>
<dbReference type="OrthoDB" id="9795242at2"/>
<accession>A0A1G8J4X6</accession>
<keyword evidence="3" id="KW-0804">Transcription</keyword>
<dbReference type="RefSeq" id="WP_090712824.1">
    <property type="nucleotide sequence ID" value="NZ_CBCSKY010000004.1"/>
</dbReference>
<dbReference type="InterPro" id="IPR009057">
    <property type="entry name" value="Homeodomain-like_sf"/>
</dbReference>
<dbReference type="InterPro" id="IPR011075">
    <property type="entry name" value="TetR_C"/>
</dbReference>
<dbReference type="Pfam" id="PF00440">
    <property type="entry name" value="TetR_N"/>
    <property type="match status" value="1"/>
</dbReference>
<dbReference type="InterPro" id="IPR036271">
    <property type="entry name" value="Tet_transcr_reg_TetR-rel_C_sf"/>
</dbReference>
<evidence type="ECO:0000256" key="1">
    <source>
        <dbReference type="ARBA" id="ARBA00023015"/>
    </source>
</evidence>
<dbReference type="Gene3D" id="1.10.357.10">
    <property type="entry name" value="Tetracycline Repressor, domain 2"/>
    <property type="match status" value="1"/>
</dbReference>
<organism evidence="6 7">
    <name type="scientific">Paenibacillus typhae</name>
    <dbReference type="NCBI Taxonomy" id="1174501"/>
    <lineage>
        <taxon>Bacteria</taxon>
        <taxon>Bacillati</taxon>
        <taxon>Bacillota</taxon>
        <taxon>Bacilli</taxon>
        <taxon>Bacillales</taxon>
        <taxon>Paenibacillaceae</taxon>
        <taxon>Paenibacillus</taxon>
    </lineage>
</organism>
<dbReference type="Gene3D" id="1.10.10.60">
    <property type="entry name" value="Homeodomain-like"/>
    <property type="match status" value="1"/>
</dbReference>
<dbReference type="Proteomes" id="UP000199050">
    <property type="component" value="Unassembled WGS sequence"/>
</dbReference>
<dbReference type="SUPFAM" id="SSF46689">
    <property type="entry name" value="Homeodomain-like"/>
    <property type="match status" value="1"/>
</dbReference>
<keyword evidence="2 4" id="KW-0238">DNA-binding</keyword>
<proteinExistence type="predicted"/>
<name>A0A1G8J4X6_9BACL</name>
<dbReference type="Pfam" id="PF16925">
    <property type="entry name" value="TetR_C_13"/>
    <property type="match status" value="1"/>
</dbReference>
<reference evidence="7" key="1">
    <citation type="submission" date="2016-10" db="EMBL/GenBank/DDBJ databases">
        <authorList>
            <person name="Varghese N."/>
            <person name="Submissions S."/>
        </authorList>
    </citation>
    <scope>NUCLEOTIDE SEQUENCE [LARGE SCALE GENOMIC DNA]</scope>
    <source>
        <strain evidence="7">CGMCC 1.11012</strain>
    </source>
</reference>
<evidence type="ECO:0000259" key="5">
    <source>
        <dbReference type="PROSITE" id="PS50977"/>
    </source>
</evidence>
<dbReference type="AlphaFoldDB" id="A0A1G8J4X6"/>
<dbReference type="PANTHER" id="PTHR47506:SF10">
    <property type="entry name" value="TRANSCRIPTIONAL REGULATORY PROTEIN"/>
    <property type="match status" value="1"/>
</dbReference>
<dbReference type="InterPro" id="IPR001647">
    <property type="entry name" value="HTH_TetR"/>
</dbReference>
<dbReference type="GO" id="GO:0003677">
    <property type="term" value="F:DNA binding"/>
    <property type="evidence" value="ECO:0007669"/>
    <property type="project" value="UniProtKB-UniRule"/>
</dbReference>
<evidence type="ECO:0000313" key="7">
    <source>
        <dbReference type="Proteomes" id="UP000199050"/>
    </source>
</evidence>
<protein>
    <submittedName>
        <fullName evidence="6">Transcriptional regulator, TetR family</fullName>
    </submittedName>
</protein>
<dbReference type="EMBL" id="FNDX01000004">
    <property type="protein sequence ID" value="SDI26299.1"/>
    <property type="molecule type" value="Genomic_DNA"/>
</dbReference>
<dbReference type="STRING" id="1174501.SAMN05216192_10477"/>
<feature type="domain" description="HTH tetR-type" evidence="5">
    <location>
        <begin position="6"/>
        <end position="66"/>
    </location>
</feature>
<evidence type="ECO:0000256" key="4">
    <source>
        <dbReference type="PROSITE-ProRule" id="PRU00335"/>
    </source>
</evidence>
<feature type="DNA-binding region" description="H-T-H motif" evidence="4">
    <location>
        <begin position="29"/>
        <end position="48"/>
    </location>
</feature>
<gene>
    <name evidence="6" type="ORF">SAMN05216192_10477</name>
</gene>
<evidence type="ECO:0000313" key="6">
    <source>
        <dbReference type="EMBL" id="SDI26299.1"/>
    </source>
</evidence>
<dbReference type="PROSITE" id="PS50977">
    <property type="entry name" value="HTH_TETR_2"/>
    <property type="match status" value="1"/>
</dbReference>
<keyword evidence="1" id="KW-0805">Transcription regulation</keyword>
<evidence type="ECO:0000256" key="2">
    <source>
        <dbReference type="ARBA" id="ARBA00023125"/>
    </source>
</evidence>
<keyword evidence="7" id="KW-1185">Reference proteome</keyword>
<dbReference type="PANTHER" id="PTHR47506">
    <property type="entry name" value="TRANSCRIPTIONAL REGULATORY PROTEIN"/>
    <property type="match status" value="1"/>
</dbReference>